<dbReference type="Proteomes" id="UP001501521">
    <property type="component" value="Unassembled WGS sequence"/>
</dbReference>
<evidence type="ECO:0008006" key="3">
    <source>
        <dbReference type="Google" id="ProtNLM"/>
    </source>
</evidence>
<gene>
    <name evidence="1" type="ORF">GCM10025789_08590</name>
</gene>
<evidence type="ECO:0000313" key="1">
    <source>
        <dbReference type="EMBL" id="GAA4893673.1"/>
    </source>
</evidence>
<dbReference type="EMBL" id="BAABLV010000013">
    <property type="protein sequence ID" value="GAA4893673.1"/>
    <property type="molecule type" value="Genomic_DNA"/>
</dbReference>
<organism evidence="1 2">
    <name type="scientific">Tessaracoccus lubricantis</name>
    <dbReference type="NCBI Taxonomy" id="545543"/>
    <lineage>
        <taxon>Bacteria</taxon>
        <taxon>Bacillati</taxon>
        <taxon>Actinomycetota</taxon>
        <taxon>Actinomycetes</taxon>
        <taxon>Propionibacteriales</taxon>
        <taxon>Propionibacteriaceae</taxon>
        <taxon>Tessaracoccus</taxon>
    </lineage>
</organism>
<keyword evidence="2" id="KW-1185">Reference proteome</keyword>
<evidence type="ECO:0000313" key="2">
    <source>
        <dbReference type="Proteomes" id="UP001501521"/>
    </source>
</evidence>
<reference evidence="2" key="1">
    <citation type="journal article" date="2019" name="Int. J. Syst. Evol. Microbiol.">
        <title>The Global Catalogue of Microorganisms (GCM) 10K type strain sequencing project: providing services to taxonomists for standard genome sequencing and annotation.</title>
        <authorList>
            <consortium name="The Broad Institute Genomics Platform"/>
            <consortium name="The Broad Institute Genome Sequencing Center for Infectious Disease"/>
            <person name="Wu L."/>
            <person name="Ma J."/>
        </authorList>
    </citation>
    <scope>NUCLEOTIDE SEQUENCE [LARGE SCALE GENOMIC DNA]</scope>
    <source>
        <strain evidence="2">JCM 19125</strain>
    </source>
</reference>
<sequence>MQETVITDESGVITITVADLEVVSLRISASWRDHLNPRELAEAISAAIRQALPPRGQEAPPAVPEVHLPLSSIPAYLAEMREGRAAMRRYLARLRAGEVDHRRAEVLSTPRDRVEVFLVGGRFHSLQINPEWAEKAALQSLSDEILDALPNPLVRPAQEDPDIAAAQRHYAAARRHLIEK</sequence>
<comment type="caution">
    <text evidence="1">The sequence shown here is derived from an EMBL/GenBank/DDBJ whole genome shotgun (WGS) entry which is preliminary data.</text>
</comment>
<accession>A0ABP9FDF1</accession>
<name>A0ABP9FDF1_9ACTN</name>
<protein>
    <recommendedName>
        <fullName evidence="3">YbaB/EbfC DNA-binding family protein</fullName>
    </recommendedName>
</protein>
<proteinExistence type="predicted"/>
<dbReference type="RefSeq" id="WP_345579495.1">
    <property type="nucleotide sequence ID" value="NZ_BAABLV010000013.1"/>
</dbReference>